<proteinExistence type="predicted"/>
<organism evidence="2 3">
    <name type="scientific">Sphingobacterium hotanense</name>
    <dbReference type="NCBI Taxonomy" id="649196"/>
    <lineage>
        <taxon>Bacteria</taxon>
        <taxon>Pseudomonadati</taxon>
        <taxon>Bacteroidota</taxon>
        <taxon>Sphingobacteriia</taxon>
        <taxon>Sphingobacteriales</taxon>
        <taxon>Sphingobacteriaceae</taxon>
        <taxon>Sphingobacterium</taxon>
    </lineage>
</organism>
<reference evidence="2" key="1">
    <citation type="submission" date="2020-06" db="EMBL/GenBank/DDBJ databases">
        <authorList>
            <person name="Dong N."/>
        </authorList>
    </citation>
    <scope>NUCLEOTIDE SEQUENCE</scope>
    <source>
        <strain evidence="2">R1692</strain>
    </source>
</reference>
<accession>A0ABT7NSP4</accession>
<protein>
    <recommendedName>
        <fullName evidence="1">DUF6965 domain-containing protein</fullName>
    </recommendedName>
</protein>
<keyword evidence="3" id="KW-1185">Reference proteome</keyword>
<feature type="domain" description="DUF6965" evidence="1">
    <location>
        <begin position="1"/>
        <end position="64"/>
    </location>
</feature>
<dbReference type="RefSeq" id="WP_149525900.1">
    <property type="nucleotide sequence ID" value="NZ_CP030848.1"/>
</dbReference>
<reference evidence="2" key="2">
    <citation type="journal article" date="2022" name="Sci. Total Environ.">
        <title>Prevalence, transmission, and molecular epidemiology of tet(X)-positive bacteria among humans, animals, and environmental niches in China: An epidemiological, and genomic-based study.</title>
        <authorList>
            <person name="Dong N."/>
            <person name="Zeng Y."/>
            <person name="Cai C."/>
            <person name="Sun C."/>
            <person name="Lu J."/>
            <person name="Liu C."/>
            <person name="Zhou H."/>
            <person name="Sun Q."/>
            <person name="Shu L."/>
            <person name="Wang H."/>
            <person name="Wang Y."/>
            <person name="Wang S."/>
            <person name="Wu C."/>
            <person name="Chan E.W."/>
            <person name="Chen G."/>
            <person name="Shen Z."/>
            <person name="Chen S."/>
            <person name="Zhang R."/>
        </authorList>
    </citation>
    <scope>NUCLEOTIDE SEQUENCE</scope>
    <source>
        <strain evidence="2">R1692</strain>
    </source>
</reference>
<evidence type="ECO:0000313" key="3">
    <source>
        <dbReference type="Proteomes" id="UP001170954"/>
    </source>
</evidence>
<evidence type="ECO:0000313" key="2">
    <source>
        <dbReference type="EMBL" id="MDM1050068.1"/>
    </source>
</evidence>
<dbReference type="Proteomes" id="UP001170954">
    <property type="component" value="Unassembled WGS sequence"/>
</dbReference>
<dbReference type="EMBL" id="JACAGK010000069">
    <property type="protein sequence ID" value="MDM1050068.1"/>
    <property type="molecule type" value="Genomic_DNA"/>
</dbReference>
<gene>
    <name evidence="2" type="ORF">HX018_17655</name>
</gene>
<dbReference type="Pfam" id="PF22292">
    <property type="entry name" value="DUF6965"/>
    <property type="match status" value="1"/>
</dbReference>
<sequence length="65" mass="7429">MTLAELRAALLGKSFTEPVQINSSSTVSEPDKFLAIQFADCERWSREIEKCPAYIRLVQFYEATK</sequence>
<comment type="caution">
    <text evidence="2">The sequence shown here is derived from an EMBL/GenBank/DDBJ whole genome shotgun (WGS) entry which is preliminary data.</text>
</comment>
<dbReference type="InterPro" id="IPR054238">
    <property type="entry name" value="DUF6965"/>
</dbReference>
<name>A0ABT7NSP4_9SPHI</name>
<evidence type="ECO:0000259" key="1">
    <source>
        <dbReference type="Pfam" id="PF22292"/>
    </source>
</evidence>